<sequence>MIQGFEWYIPPSSSSSPSQSHWHRLTKLLPSLAKIGITKMWIPPACKAADGPNGNGYDIYDLWDLGEFPQKGSTPTKWGSKSQLELLSKTAEGHGVKIIFDAVLNHKAGGDFKERVKAKKVDPLDRNIELDNGMVREIESWTGFNFSARGEKYSRMEWNKRHFTGVDWDDIGREKGIWKVGGKEWCGDVDEEVGNYDFLMFADVDHRHPEVQRDIFDWIEWLPTQIKIGGLRLDAIKHYSFQFQKRLLGHIDTNVENGKDWFIVGEYWREDSEFLARYIEYMEHRMALFDVPLCSNFSRISLAGEKGDLRQVFDDTLCLWKPNNVVTSVAPWFLPHAYALILLRANAGLPCVFYSDLYGSFASGPSSFIPPMSENTILLPRLILLRKLYAYGTQHDYFCETGCIGFTREGHPSQSGGAGLAVVMTNQWRWSTQRMFVGKQHSGEKWIDVLGLCPGKVVIDEEGWGEFNVSGNRGCSVWVDEKADGRLEVSRLEL</sequence>
<organism evidence="8 9">
    <name type="scientific">Apiosordaria backusii</name>
    <dbReference type="NCBI Taxonomy" id="314023"/>
    <lineage>
        <taxon>Eukaryota</taxon>
        <taxon>Fungi</taxon>
        <taxon>Dikarya</taxon>
        <taxon>Ascomycota</taxon>
        <taxon>Pezizomycotina</taxon>
        <taxon>Sordariomycetes</taxon>
        <taxon>Sordariomycetidae</taxon>
        <taxon>Sordariales</taxon>
        <taxon>Lasiosphaeriaceae</taxon>
        <taxon>Apiosordaria</taxon>
    </lineage>
</organism>
<dbReference type="EMBL" id="JAUKTV010000017">
    <property type="protein sequence ID" value="KAK0710544.1"/>
    <property type="molecule type" value="Genomic_DNA"/>
</dbReference>
<dbReference type="GO" id="GO:0005975">
    <property type="term" value="P:carbohydrate metabolic process"/>
    <property type="evidence" value="ECO:0007669"/>
    <property type="project" value="InterPro"/>
</dbReference>
<name>A0AA40A752_9PEZI</name>
<dbReference type="SUPFAM" id="SSF51445">
    <property type="entry name" value="(Trans)glycosidases"/>
    <property type="match status" value="1"/>
</dbReference>
<keyword evidence="4 8" id="KW-0378">Hydrolase</keyword>
<dbReference type="InterPro" id="IPR006047">
    <property type="entry name" value="GH13_cat_dom"/>
</dbReference>
<evidence type="ECO:0000259" key="7">
    <source>
        <dbReference type="SMART" id="SM00642"/>
    </source>
</evidence>
<dbReference type="NCBIfam" id="NF006969">
    <property type="entry name" value="PRK09441.1-2"/>
    <property type="match status" value="1"/>
</dbReference>
<dbReference type="AlphaFoldDB" id="A0AA40A752"/>
<dbReference type="PIRSF" id="PIRSF001021">
    <property type="entry name" value="Alph-amls_thrmst"/>
    <property type="match status" value="1"/>
</dbReference>
<evidence type="ECO:0000256" key="2">
    <source>
        <dbReference type="ARBA" id="ARBA00008061"/>
    </source>
</evidence>
<comment type="similarity">
    <text evidence="2">Belongs to the glycosyl hydrolase 13 family.</text>
</comment>
<evidence type="ECO:0000256" key="4">
    <source>
        <dbReference type="ARBA" id="ARBA00022801"/>
    </source>
</evidence>
<proteinExistence type="inferred from homology"/>
<dbReference type="Pfam" id="PF09154">
    <property type="entry name" value="Alpha-amy_C_pro"/>
    <property type="match status" value="1"/>
</dbReference>
<feature type="domain" description="Glycosyl hydrolase family 13 catalytic" evidence="7">
    <location>
        <begin position="1"/>
        <end position="386"/>
    </location>
</feature>
<dbReference type="Gene3D" id="2.40.30.140">
    <property type="match status" value="1"/>
</dbReference>
<gene>
    <name evidence="8" type="ORF">B0T21DRAFT_298176</name>
</gene>
<keyword evidence="3" id="KW-0479">Metal-binding</keyword>
<dbReference type="Gene3D" id="2.60.40.1180">
    <property type="entry name" value="Golgi alpha-mannosidase II"/>
    <property type="match status" value="1"/>
</dbReference>
<evidence type="ECO:0000313" key="9">
    <source>
        <dbReference type="Proteomes" id="UP001172159"/>
    </source>
</evidence>
<protein>
    <submittedName>
        <fullName evidence="8">Glycoside hydrolase superfamily</fullName>
    </submittedName>
</protein>
<dbReference type="Pfam" id="PF00128">
    <property type="entry name" value="Alpha-amylase"/>
    <property type="match status" value="1"/>
</dbReference>
<dbReference type="Proteomes" id="UP001172159">
    <property type="component" value="Unassembled WGS sequence"/>
</dbReference>
<dbReference type="CDD" id="cd11318">
    <property type="entry name" value="AmyAc_bac_fung_AmyA"/>
    <property type="match status" value="1"/>
</dbReference>
<dbReference type="InterPro" id="IPR013780">
    <property type="entry name" value="Glyco_hydro_b"/>
</dbReference>
<accession>A0AA40A752</accession>
<keyword evidence="6" id="KW-0326">Glycosidase</keyword>
<evidence type="ECO:0000256" key="3">
    <source>
        <dbReference type="ARBA" id="ARBA00022723"/>
    </source>
</evidence>
<dbReference type="SMART" id="SM00642">
    <property type="entry name" value="Aamy"/>
    <property type="match status" value="1"/>
</dbReference>
<dbReference type="GO" id="GO:0004553">
    <property type="term" value="F:hydrolase activity, hydrolyzing O-glycosyl compounds"/>
    <property type="evidence" value="ECO:0007669"/>
    <property type="project" value="InterPro"/>
</dbReference>
<dbReference type="InterPro" id="IPR015237">
    <property type="entry name" value="Alpha-amylase_C_pro"/>
</dbReference>
<comment type="cofactor">
    <cofactor evidence="1">
        <name>Ca(2+)</name>
        <dbReference type="ChEBI" id="CHEBI:29108"/>
    </cofactor>
</comment>
<evidence type="ECO:0000256" key="1">
    <source>
        <dbReference type="ARBA" id="ARBA00001913"/>
    </source>
</evidence>
<reference evidence="8" key="1">
    <citation type="submission" date="2023-06" db="EMBL/GenBank/DDBJ databases">
        <title>Genome-scale phylogeny and comparative genomics of the fungal order Sordariales.</title>
        <authorList>
            <consortium name="Lawrence Berkeley National Laboratory"/>
            <person name="Hensen N."/>
            <person name="Bonometti L."/>
            <person name="Westerberg I."/>
            <person name="Brannstrom I.O."/>
            <person name="Guillou S."/>
            <person name="Cros-Aarteil S."/>
            <person name="Calhoun S."/>
            <person name="Haridas S."/>
            <person name="Kuo A."/>
            <person name="Mondo S."/>
            <person name="Pangilinan J."/>
            <person name="Riley R."/>
            <person name="Labutti K."/>
            <person name="Andreopoulos B."/>
            <person name="Lipzen A."/>
            <person name="Chen C."/>
            <person name="Yanf M."/>
            <person name="Daum C."/>
            <person name="Ng V."/>
            <person name="Clum A."/>
            <person name="Steindorff A."/>
            <person name="Ohm R."/>
            <person name="Martin F."/>
            <person name="Silar P."/>
            <person name="Natvig D."/>
            <person name="Lalanne C."/>
            <person name="Gautier V."/>
            <person name="Ament-Velasquez S.L."/>
            <person name="Kruys A."/>
            <person name="Hutchinson M.I."/>
            <person name="Powell A.J."/>
            <person name="Barry K."/>
            <person name="Miller A.N."/>
            <person name="Grigoriev I.V."/>
            <person name="Debuchy R."/>
            <person name="Gladieux P."/>
            <person name="Thoren M.H."/>
            <person name="Johannesson H."/>
        </authorList>
    </citation>
    <scope>NUCLEOTIDE SEQUENCE</scope>
    <source>
        <strain evidence="8">CBS 540.89</strain>
    </source>
</reference>
<keyword evidence="5" id="KW-0119">Carbohydrate metabolism</keyword>
<dbReference type="GO" id="GO:0005509">
    <property type="term" value="F:calcium ion binding"/>
    <property type="evidence" value="ECO:0007669"/>
    <property type="project" value="InterPro"/>
</dbReference>
<keyword evidence="9" id="KW-1185">Reference proteome</keyword>
<evidence type="ECO:0000256" key="6">
    <source>
        <dbReference type="ARBA" id="ARBA00023295"/>
    </source>
</evidence>
<evidence type="ECO:0000313" key="8">
    <source>
        <dbReference type="EMBL" id="KAK0710544.1"/>
    </source>
</evidence>
<comment type="caution">
    <text evidence="8">The sequence shown here is derived from an EMBL/GenBank/DDBJ whole genome shotgun (WGS) entry which is preliminary data.</text>
</comment>
<dbReference type="PANTHER" id="PTHR43447">
    <property type="entry name" value="ALPHA-AMYLASE"/>
    <property type="match status" value="1"/>
</dbReference>
<dbReference type="SUPFAM" id="SSF51011">
    <property type="entry name" value="Glycosyl hydrolase domain"/>
    <property type="match status" value="1"/>
</dbReference>
<dbReference type="InterPro" id="IPR017853">
    <property type="entry name" value="GH"/>
</dbReference>
<evidence type="ECO:0000256" key="5">
    <source>
        <dbReference type="ARBA" id="ARBA00023277"/>
    </source>
</evidence>
<dbReference type="Gene3D" id="3.20.20.80">
    <property type="entry name" value="Glycosidases"/>
    <property type="match status" value="1"/>
</dbReference>
<dbReference type="InterPro" id="IPR013776">
    <property type="entry name" value="A-amylase_thermo"/>
</dbReference>